<evidence type="ECO:0000313" key="2">
    <source>
        <dbReference type="EMBL" id="GFN00081.1"/>
    </source>
</evidence>
<dbReference type="EMBL" id="BLWC01000001">
    <property type="protein sequence ID" value="GFN00081.1"/>
    <property type="molecule type" value="Genomic_DNA"/>
</dbReference>
<keyword evidence="3" id="KW-1185">Reference proteome</keyword>
<accession>A0A7J0CC29</accession>
<comment type="caution">
    <text evidence="2">The sequence shown here is derived from an EMBL/GenBank/DDBJ whole genome shotgun (WGS) entry which is preliminary data.</text>
</comment>
<organism evidence="2 3">
    <name type="scientific">Streptomyces fulvorobeus</name>
    <dbReference type="NCBI Taxonomy" id="284028"/>
    <lineage>
        <taxon>Bacteria</taxon>
        <taxon>Bacillati</taxon>
        <taxon>Actinomycetota</taxon>
        <taxon>Actinomycetes</taxon>
        <taxon>Kitasatosporales</taxon>
        <taxon>Streptomycetaceae</taxon>
        <taxon>Streptomyces</taxon>
    </lineage>
</organism>
<feature type="region of interest" description="Disordered" evidence="1">
    <location>
        <begin position="1"/>
        <end position="33"/>
    </location>
</feature>
<evidence type="ECO:0000313" key="3">
    <source>
        <dbReference type="Proteomes" id="UP000498980"/>
    </source>
</evidence>
<evidence type="ECO:0000256" key="1">
    <source>
        <dbReference type="SAM" id="MobiDB-lite"/>
    </source>
</evidence>
<name>A0A7J0CC29_9ACTN</name>
<dbReference type="AlphaFoldDB" id="A0A7J0CC29"/>
<sequence length="56" mass="5972">MTRPVMEMSSGTKRAPGQTGSDTALRAGRERGNEVVRGVVPSLVRTVLASFLDRGL</sequence>
<protein>
    <submittedName>
        <fullName evidence="2">Uncharacterized protein</fullName>
    </submittedName>
</protein>
<proteinExistence type="predicted"/>
<reference evidence="2 3" key="1">
    <citation type="submission" date="2020-05" db="EMBL/GenBank/DDBJ databases">
        <title>Whole genome shotgun sequence of Streptomyces fulvorobeus NBRC 15897.</title>
        <authorList>
            <person name="Komaki H."/>
            <person name="Tamura T."/>
        </authorList>
    </citation>
    <scope>NUCLEOTIDE SEQUENCE [LARGE SCALE GENOMIC DNA]</scope>
    <source>
        <strain evidence="2 3">NBRC 15897</strain>
    </source>
</reference>
<dbReference type="Proteomes" id="UP000498980">
    <property type="component" value="Unassembled WGS sequence"/>
</dbReference>
<gene>
    <name evidence="2" type="ORF">Sfulv_48910</name>
</gene>